<keyword evidence="2 5" id="KW-0378">Hydrolase</keyword>
<dbReference type="GO" id="GO:0004301">
    <property type="term" value="F:epoxide hydrolase activity"/>
    <property type="evidence" value="ECO:0007669"/>
    <property type="project" value="TreeGrafter"/>
</dbReference>
<dbReference type="OrthoDB" id="7130006at2759"/>
<dbReference type="SUPFAM" id="SSF53474">
    <property type="entry name" value="alpha/beta-Hydrolases"/>
    <property type="match status" value="1"/>
</dbReference>
<feature type="active site" description="Proton acceptor" evidence="3">
    <location>
        <position position="368"/>
    </location>
</feature>
<dbReference type="PANTHER" id="PTHR21661">
    <property type="entry name" value="EPOXIDE HYDROLASE 1-RELATED"/>
    <property type="match status" value="1"/>
</dbReference>
<evidence type="ECO:0000256" key="3">
    <source>
        <dbReference type="PIRSR" id="PIRSR001112-1"/>
    </source>
</evidence>
<feature type="domain" description="Epoxide hydrolase N-terminal" evidence="4">
    <location>
        <begin position="16"/>
        <end position="123"/>
    </location>
</feature>
<feature type="active site" description="Nucleophile" evidence="3">
    <location>
        <position position="191"/>
    </location>
</feature>
<evidence type="ECO:0000259" key="4">
    <source>
        <dbReference type="Pfam" id="PF06441"/>
    </source>
</evidence>
<dbReference type="InterPro" id="IPR010497">
    <property type="entry name" value="Epoxide_hydro_N"/>
</dbReference>
<dbReference type="Gene3D" id="3.40.50.1820">
    <property type="entry name" value="alpha/beta hydrolase"/>
    <property type="match status" value="1"/>
</dbReference>
<dbReference type="InterPro" id="IPR016292">
    <property type="entry name" value="Epoxide_hydrolase"/>
</dbReference>
<dbReference type="InterPro" id="IPR029058">
    <property type="entry name" value="AB_hydrolase_fold"/>
</dbReference>
<dbReference type="PRINTS" id="PR00412">
    <property type="entry name" value="EPOXHYDRLASE"/>
</dbReference>
<evidence type="ECO:0000256" key="2">
    <source>
        <dbReference type="ARBA" id="ARBA00022801"/>
    </source>
</evidence>
<dbReference type="STRING" id="2070753.A0A3A2ZKD4"/>
<dbReference type="Pfam" id="PF06441">
    <property type="entry name" value="EHN"/>
    <property type="match status" value="1"/>
</dbReference>
<gene>
    <name evidence="5" type="ORF">PHISCL_09324</name>
</gene>
<dbReference type="Proteomes" id="UP000266188">
    <property type="component" value="Unassembled WGS sequence"/>
</dbReference>
<protein>
    <submittedName>
        <fullName evidence="5">Epoxide hydrolase</fullName>
    </submittedName>
</protein>
<comment type="caution">
    <text evidence="5">The sequence shown here is derived from an EMBL/GenBank/DDBJ whole genome shotgun (WGS) entry which is preliminary data.</text>
</comment>
<dbReference type="AlphaFoldDB" id="A0A3A2ZKD4"/>
<organism evidence="5 6">
    <name type="scientific">Aspergillus sclerotialis</name>
    <dbReference type="NCBI Taxonomy" id="2070753"/>
    <lineage>
        <taxon>Eukaryota</taxon>
        <taxon>Fungi</taxon>
        <taxon>Dikarya</taxon>
        <taxon>Ascomycota</taxon>
        <taxon>Pezizomycotina</taxon>
        <taxon>Eurotiomycetes</taxon>
        <taxon>Eurotiomycetidae</taxon>
        <taxon>Eurotiales</taxon>
        <taxon>Aspergillaceae</taxon>
        <taxon>Aspergillus</taxon>
        <taxon>Aspergillus subgen. Polypaecilum</taxon>
    </lineage>
</organism>
<comment type="similarity">
    <text evidence="1">Belongs to the peptidase S33 family.</text>
</comment>
<dbReference type="PIRSF" id="PIRSF001112">
    <property type="entry name" value="Epoxide_hydrolase"/>
    <property type="match status" value="1"/>
</dbReference>
<accession>A0A3A2ZKD4</accession>
<feature type="active site" description="Proton donor" evidence="3">
    <location>
        <position position="312"/>
    </location>
</feature>
<dbReference type="GO" id="GO:0097176">
    <property type="term" value="P:epoxide metabolic process"/>
    <property type="evidence" value="ECO:0007669"/>
    <property type="project" value="TreeGrafter"/>
</dbReference>
<name>A0A3A2ZKD4_9EURO</name>
<proteinExistence type="inferred from homology"/>
<keyword evidence="6" id="KW-1185">Reference proteome</keyword>
<dbReference type="PANTHER" id="PTHR21661:SF39">
    <property type="entry name" value="HYDROLASE, PUTATIVE (AFU_ORTHOLOGUE AFUA_3G08960)-RELATED"/>
    <property type="match status" value="1"/>
</dbReference>
<evidence type="ECO:0000256" key="1">
    <source>
        <dbReference type="ARBA" id="ARBA00010088"/>
    </source>
</evidence>
<sequence>MSSFAKLPSTARITPTPFEVSIPQEQIIELQTLVKLSKIAPPTYESLQKDRRFGITSEWLTSMKDKWINDFDWRACESRINSFPQFTANVEDIKLHFAALFSEKEDAVPIVFLHGWPGSFLEFLPMMQLFRDEFTPSSLPYHIIVPSIPGYAFSSGPPLDRDYGTADAARVIDKLMKDLGFEKGYVAQGGDVGSKIARAIAVYHESCKVVHLNFTPVKRPEGFSDKSLSAKEKHRLERENVFRTNGIAYAFEHGSRTSTIGHVLSASPISLLAWIGEKFLDWVDQPLSPQTILESVSLYWFTETFPRGIYFYRENYKELKPPSQYTFPYIEKPFGFSSFPMELTPVPKSWIETTGNLVFFRDHDQGGHFAALERPQDLKKDVLDFIEQVWSGAVPK</sequence>
<evidence type="ECO:0000313" key="5">
    <source>
        <dbReference type="EMBL" id="RJE18335.1"/>
    </source>
</evidence>
<reference evidence="6" key="1">
    <citation type="submission" date="2017-02" db="EMBL/GenBank/DDBJ databases">
        <authorList>
            <person name="Tafer H."/>
            <person name="Lopandic K."/>
        </authorList>
    </citation>
    <scope>NUCLEOTIDE SEQUENCE [LARGE SCALE GENOMIC DNA]</scope>
    <source>
        <strain evidence="6">CBS 366.77</strain>
    </source>
</reference>
<dbReference type="InterPro" id="IPR000639">
    <property type="entry name" value="Epox_hydrolase-like"/>
</dbReference>
<evidence type="ECO:0000313" key="6">
    <source>
        <dbReference type="Proteomes" id="UP000266188"/>
    </source>
</evidence>
<dbReference type="EMBL" id="MVGC01000574">
    <property type="protein sequence ID" value="RJE18335.1"/>
    <property type="molecule type" value="Genomic_DNA"/>
</dbReference>